<dbReference type="Pfam" id="PF00440">
    <property type="entry name" value="TetR_N"/>
    <property type="match status" value="1"/>
</dbReference>
<dbReference type="RefSeq" id="WP_215628280.1">
    <property type="nucleotide sequence ID" value="NZ_CP067089.2"/>
</dbReference>
<protein>
    <submittedName>
        <fullName evidence="4">TetR/AcrR family transcriptional regulator C-terminal domain-containing protein</fullName>
    </submittedName>
</protein>
<dbReference type="PANTHER" id="PTHR43479:SF7">
    <property type="entry name" value="TETR-FAMILY TRANSCRIPTIONAL REGULATOR"/>
    <property type="match status" value="1"/>
</dbReference>
<dbReference type="SUPFAM" id="SSF46689">
    <property type="entry name" value="Homeodomain-like"/>
    <property type="match status" value="1"/>
</dbReference>
<dbReference type="AlphaFoldDB" id="A0A7T7XR57"/>
<evidence type="ECO:0000313" key="5">
    <source>
        <dbReference type="Proteomes" id="UP000595917"/>
    </source>
</evidence>
<proteinExistence type="predicted"/>
<evidence type="ECO:0000313" key="4">
    <source>
        <dbReference type="EMBL" id="QQO10975.1"/>
    </source>
</evidence>
<feature type="DNA-binding region" description="H-T-H motif" evidence="2">
    <location>
        <begin position="36"/>
        <end position="55"/>
    </location>
</feature>
<dbReference type="PANTHER" id="PTHR43479">
    <property type="entry name" value="ACREF/ENVCD OPERON REPRESSOR-RELATED"/>
    <property type="match status" value="1"/>
</dbReference>
<dbReference type="InterPro" id="IPR039532">
    <property type="entry name" value="TetR_C_Firmicutes"/>
</dbReference>
<evidence type="ECO:0000256" key="2">
    <source>
        <dbReference type="PROSITE-ProRule" id="PRU00335"/>
    </source>
</evidence>
<keyword evidence="5" id="KW-1185">Reference proteome</keyword>
<dbReference type="InterPro" id="IPR050624">
    <property type="entry name" value="HTH-type_Tx_Regulator"/>
</dbReference>
<dbReference type="KEGG" id="bhc:JFL75_08670"/>
<dbReference type="PROSITE" id="PS50977">
    <property type="entry name" value="HTH_TETR_2"/>
    <property type="match status" value="1"/>
</dbReference>
<sequence length="193" mass="22206">MEAQSPDQDVRIIKTRRSLGQALVNLLEENSFQKITVNDICREALVSRSTFYVHFYDKYKLLRYCLDEIRKQLERENAQKGPKERLAGGLKLISSKSNIFRNIFAGDSNQELAIMFRTYFSELLLELLKMREKEGGKFPGPLPLMAAFYTSGISGVTLWWIEQGYPISLEEMAACQYRILEDIIPSDNPWAAP</sequence>
<accession>A0A7T7XR57</accession>
<feature type="domain" description="HTH tetR-type" evidence="3">
    <location>
        <begin position="13"/>
        <end position="73"/>
    </location>
</feature>
<keyword evidence="1 2" id="KW-0238">DNA-binding</keyword>
<organism evidence="4 5">
    <name type="scientific">Breznakiella homolactica</name>
    <dbReference type="NCBI Taxonomy" id="2798577"/>
    <lineage>
        <taxon>Bacteria</taxon>
        <taxon>Pseudomonadati</taxon>
        <taxon>Spirochaetota</taxon>
        <taxon>Spirochaetia</taxon>
        <taxon>Spirochaetales</taxon>
        <taxon>Breznakiellaceae</taxon>
        <taxon>Breznakiella</taxon>
    </lineage>
</organism>
<dbReference type="EMBL" id="CP067089">
    <property type="protein sequence ID" value="QQO10975.1"/>
    <property type="molecule type" value="Genomic_DNA"/>
</dbReference>
<gene>
    <name evidence="4" type="ORF">JFL75_08670</name>
</gene>
<dbReference type="InterPro" id="IPR001647">
    <property type="entry name" value="HTH_TetR"/>
</dbReference>
<reference evidence="4" key="1">
    <citation type="submission" date="2021-01" db="EMBL/GenBank/DDBJ databases">
        <title>Description of Breznakiella homolactica.</title>
        <authorList>
            <person name="Song Y."/>
            <person name="Brune A."/>
        </authorList>
    </citation>
    <scope>NUCLEOTIDE SEQUENCE</scope>
    <source>
        <strain evidence="4">RmG30</strain>
    </source>
</reference>
<dbReference type="Pfam" id="PF14278">
    <property type="entry name" value="TetR_C_8"/>
    <property type="match status" value="1"/>
</dbReference>
<dbReference type="GO" id="GO:0003677">
    <property type="term" value="F:DNA binding"/>
    <property type="evidence" value="ECO:0007669"/>
    <property type="project" value="UniProtKB-UniRule"/>
</dbReference>
<name>A0A7T7XR57_9SPIR</name>
<evidence type="ECO:0000256" key="1">
    <source>
        <dbReference type="ARBA" id="ARBA00023125"/>
    </source>
</evidence>
<evidence type="ECO:0000259" key="3">
    <source>
        <dbReference type="PROSITE" id="PS50977"/>
    </source>
</evidence>
<dbReference type="InterPro" id="IPR009057">
    <property type="entry name" value="Homeodomain-like_sf"/>
</dbReference>
<dbReference type="Gene3D" id="1.10.357.10">
    <property type="entry name" value="Tetracycline Repressor, domain 2"/>
    <property type="match status" value="1"/>
</dbReference>
<dbReference type="Proteomes" id="UP000595917">
    <property type="component" value="Chromosome"/>
</dbReference>